<dbReference type="SUPFAM" id="SSF51735">
    <property type="entry name" value="NAD(P)-binding Rossmann-fold domains"/>
    <property type="match status" value="1"/>
</dbReference>
<name>A0A323TLM8_9BACI</name>
<dbReference type="Gene3D" id="3.40.50.720">
    <property type="entry name" value="NAD(P)-binding Rossmann-like Domain"/>
    <property type="match status" value="1"/>
</dbReference>
<dbReference type="InterPro" id="IPR002347">
    <property type="entry name" value="SDR_fam"/>
</dbReference>
<dbReference type="RefSeq" id="WP_110608641.1">
    <property type="nucleotide sequence ID" value="NZ_PDOD01000001.1"/>
</dbReference>
<dbReference type="Proteomes" id="UP000248214">
    <property type="component" value="Unassembled WGS sequence"/>
</dbReference>
<organism evidence="4 5">
    <name type="scientific">Salipaludibacillus keqinensis</name>
    <dbReference type="NCBI Taxonomy" id="2045207"/>
    <lineage>
        <taxon>Bacteria</taxon>
        <taxon>Bacillati</taxon>
        <taxon>Bacillota</taxon>
        <taxon>Bacilli</taxon>
        <taxon>Bacillales</taxon>
        <taxon>Bacillaceae</taxon>
    </lineage>
</organism>
<protein>
    <submittedName>
        <fullName evidence="4">Short-chain dehydrogenase</fullName>
    </submittedName>
</protein>
<dbReference type="FunFam" id="3.40.50.720:FF:000084">
    <property type="entry name" value="Short-chain dehydrogenase reductase"/>
    <property type="match status" value="1"/>
</dbReference>
<dbReference type="OrthoDB" id="9775296at2"/>
<keyword evidence="5" id="KW-1185">Reference proteome</keyword>
<dbReference type="GO" id="GO:0016616">
    <property type="term" value="F:oxidoreductase activity, acting on the CH-OH group of donors, NAD or NADP as acceptor"/>
    <property type="evidence" value="ECO:0007669"/>
    <property type="project" value="TreeGrafter"/>
</dbReference>
<dbReference type="PANTHER" id="PTHR42760">
    <property type="entry name" value="SHORT-CHAIN DEHYDROGENASES/REDUCTASES FAMILY MEMBER"/>
    <property type="match status" value="1"/>
</dbReference>
<dbReference type="EMBL" id="PDOD01000001">
    <property type="protein sequence ID" value="PYZ95006.1"/>
    <property type="molecule type" value="Genomic_DNA"/>
</dbReference>
<gene>
    <name evidence="4" type="ORF">CR194_05685</name>
</gene>
<keyword evidence="2" id="KW-0560">Oxidoreductase</keyword>
<evidence type="ECO:0000256" key="3">
    <source>
        <dbReference type="RuleBase" id="RU000363"/>
    </source>
</evidence>
<evidence type="ECO:0000256" key="2">
    <source>
        <dbReference type="ARBA" id="ARBA00023002"/>
    </source>
</evidence>
<proteinExistence type="inferred from homology"/>
<sequence length="229" mass="24620">MLENQVIVITGGTRGIGKGVVNLLLQEGAKTIVLAKTRESIGNLEQKLGSSGDLDCYICDITSMNEVSQVINEIYETYGRIDTFINNAGVGVFKPVEDMTEEDWDTQINTNLKGAFLCSQAAYKIMMKGKGGQIINIASDLAYHGREKATIYCASKFGLLGLSQSMNIEGKEYGIRVTTVSPGLVQTDFGGVSAAKKTSGLTIETVAKQILSVIKTGRDAAEVEVIIRP</sequence>
<reference evidence="4 5" key="1">
    <citation type="submission" date="2017-10" db="EMBL/GenBank/DDBJ databases">
        <title>Bacillus sp. nov., a halophilic bacterium isolated from a Keqin Lake.</title>
        <authorList>
            <person name="Wang H."/>
        </authorList>
    </citation>
    <scope>NUCLEOTIDE SEQUENCE [LARGE SCALE GENOMIC DNA]</scope>
    <source>
        <strain evidence="4 5">KQ-12</strain>
    </source>
</reference>
<dbReference type="AlphaFoldDB" id="A0A323TLM8"/>
<dbReference type="CDD" id="cd05233">
    <property type="entry name" value="SDR_c"/>
    <property type="match status" value="1"/>
</dbReference>
<comment type="caution">
    <text evidence="4">The sequence shown here is derived from an EMBL/GenBank/DDBJ whole genome shotgun (WGS) entry which is preliminary data.</text>
</comment>
<evidence type="ECO:0000313" key="5">
    <source>
        <dbReference type="Proteomes" id="UP000248214"/>
    </source>
</evidence>
<dbReference type="Pfam" id="PF00106">
    <property type="entry name" value="adh_short"/>
    <property type="match status" value="1"/>
</dbReference>
<comment type="similarity">
    <text evidence="1 3">Belongs to the short-chain dehydrogenases/reductases (SDR) family.</text>
</comment>
<dbReference type="GO" id="GO:0008206">
    <property type="term" value="P:bile acid metabolic process"/>
    <property type="evidence" value="ECO:0007669"/>
    <property type="project" value="UniProtKB-ARBA"/>
</dbReference>
<evidence type="ECO:0000256" key="1">
    <source>
        <dbReference type="ARBA" id="ARBA00006484"/>
    </source>
</evidence>
<dbReference type="InterPro" id="IPR036291">
    <property type="entry name" value="NAD(P)-bd_dom_sf"/>
</dbReference>
<evidence type="ECO:0000313" key="4">
    <source>
        <dbReference type="EMBL" id="PYZ95006.1"/>
    </source>
</evidence>
<dbReference type="PRINTS" id="PR00080">
    <property type="entry name" value="SDRFAMILY"/>
</dbReference>
<accession>A0A323TLM8</accession>
<dbReference type="PRINTS" id="PR00081">
    <property type="entry name" value="GDHRDH"/>
</dbReference>